<sequence length="113" mass="12472">METEMRRDPSGEKVHQPGSFGDLLRKAETDVASWEGASRAFKEMAEAAQIGVLVQELAAAVQDKTLGKPDFDSLLRRLRNIADTPAANKDLWKADLEKWKHSANALLGEKPTV</sequence>
<dbReference type="STRING" id="1802410.A3H75_03415"/>
<feature type="compositionally biased region" description="Basic and acidic residues" evidence="1">
    <location>
        <begin position="1"/>
        <end position="15"/>
    </location>
</feature>
<organism evidence="2 3">
    <name type="scientific">Candidatus Uhrbacteria bacterium RIFCSPLOWO2_02_FULL_51_9</name>
    <dbReference type="NCBI Taxonomy" id="1802410"/>
    <lineage>
        <taxon>Bacteria</taxon>
        <taxon>Candidatus Uhriibacteriota</taxon>
    </lineage>
</organism>
<dbReference type="EMBL" id="MGES01000050">
    <property type="protein sequence ID" value="OGL88376.1"/>
    <property type="molecule type" value="Genomic_DNA"/>
</dbReference>
<evidence type="ECO:0000313" key="3">
    <source>
        <dbReference type="Proteomes" id="UP000176678"/>
    </source>
</evidence>
<name>A0A1F7VCW9_9BACT</name>
<gene>
    <name evidence="2" type="ORF">A3H75_03415</name>
</gene>
<reference evidence="2 3" key="1">
    <citation type="journal article" date="2016" name="Nat. Commun.">
        <title>Thousands of microbial genomes shed light on interconnected biogeochemical processes in an aquifer system.</title>
        <authorList>
            <person name="Anantharaman K."/>
            <person name="Brown C.T."/>
            <person name="Hug L.A."/>
            <person name="Sharon I."/>
            <person name="Castelle C.J."/>
            <person name="Probst A.J."/>
            <person name="Thomas B.C."/>
            <person name="Singh A."/>
            <person name="Wilkins M.J."/>
            <person name="Karaoz U."/>
            <person name="Brodie E.L."/>
            <person name="Williams K.H."/>
            <person name="Hubbard S.S."/>
            <person name="Banfield J.F."/>
        </authorList>
    </citation>
    <scope>NUCLEOTIDE SEQUENCE [LARGE SCALE GENOMIC DNA]</scope>
</reference>
<dbReference type="AlphaFoldDB" id="A0A1F7VCW9"/>
<comment type="caution">
    <text evidence="2">The sequence shown here is derived from an EMBL/GenBank/DDBJ whole genome shotgun (WGS) entry which is preliminary data.</text>
</comment>
<feature type="region of interest" description="Disordered" evidence="1">
    <location>
        <begin position="1"/>
        <end position="22"/>
    </location>
</feature>
<evidence type="ECO:0000256" key="1">
    <source>
        <dbReference type="SAM" id="MobiDB-lite"/>
    </source>
</evidence>
<proteinExistence type="predicted"/>
<protein>
    <submittedName>
        <fullName evidence="2">Uncharacterized protein</fullName>
    </submittedName>
</protein>
<evidence type="ECO:0000313" key="2">
    <source>
        <dbReference type="EMBL" id="OGL88376.1"/>
    </source>
</evidence>
<dbReference type="Proteomes" id="UP000176678">
    <property type="component" value="Unassembled WGS sequence"/>
</dbReference>
<accession>A0A1F7VCW9</accession>